<dbReference type="Proteomes" id="UP001596104">
    <property type="component" value="Unassembled WGS sequence"/>
</dbReference>
<protein>
    <submittedName>
        <fullName evidence="2">Uncharacterized protein</fullName>
    </submittedName>
</protein>
<accession>A0ABW0HGI7</accession>
<evidence type="ECO:0000313" key="3">
    <source>
        <dbReference type="Proteomes" id="UP001596104"/>
    </source>
</evidence>
<dbReference type="PROSITE" id="PS51257">
    <property type="entry name" value="PROKAR_LIPOPROTEIN"/>
    <property type="match status" value="1"/>
</dbReference>
<evidence type="ECO:0000313" key="2">
    <source>
        <dbReference type="EMBL" id="MFC5395701.1"/>
    </source>
</evidence>
<organism evidence="2 3">
    <name type="scientific">Bosea vestrisii</name>
    <dbReference type="NCBI Taxonomy" id="151416"/>
    <lineage>
        <taxon>Bacteria</taxon>
        <taxon>Pseudomonadati</taxon>
        <taxon>Pseudomonadota</taxon>
        <taxon>Alphaproteobacteria</taxon>
        <taxon>Hyphomicrobiales</taxon>
        <taxon>Boseaceae</taxon>
        <taxon>Bosea</taxon>
    </lineage>
</organism>
<sequence>MTKTTIACAGVALFLLSGTASALAQSCEKTFAAGGEPFLTGINYRASGIVKTAPAKALNGLKRGMAAEGFSNVTIDQEEGTVTGFKDGAGSGRLQRLQGTARKAGNGSIVEIFYQLQSGQVSDEAFIRTAFCRIINGAGR</sequence>
<evidence type="ECO:0000256" key="1">
    <source>
        <dbReference type="SAM" id="SignalP"/>
    </source>
</evidence>
<dbReference type="EMBL" id="JBHSLV010000055">
    <property type="protein sequence ID" value="MFC5395701.1"/>
    <property type="molecule type" value="Genomic_DNA"/>
</dbReference>
<keyword evidence="3" id="KW-1185">Reference proteome</keyword>
<comment type="caution">
    <text evidence="2">The sequence shown here is derived from an EMBL/GenBank/DDBJ whole genome shotgun (WGS) entry which is preliminary data.</text>
</comment>
<dbReference type="RefSeq" id="WP_291673746.1">
    <property type="nucleotide sequence ID" value="NZ_JBHSLV010000055.1"/>
</dbReference>
<feature type="chain" id="PRO_5046006710" evidence="1">
    <location>
        <begin position="25"/>
        <end position="140"/>
    </location>
</feature>
<keyword evidence="1" id="KW-0732">Signal</keyword>
<name>A0ABW0HGI7_9HYPH</name>
<feature type="signal peptide" evidence="1">
    <location>
        <begin position="1"/>
        <end position="24"/>
    </location>
</feature>
<gene>
    <name evidence="2" type="ORF">ACFPPC_24000</name>
</gene>
<reference evidence="3" key="1">
    <citation type="journal article" date="2019" name="Int. J. Syst. Evol. Microbiol.">
        <title>The Global Catalogue of Microorganisms (GCM) 10K type strain sequencing project: providing services to taxonomists for standard genome sequencing and annotation.</title>
        <authorList>
            <consortium name="The Broad Institute Genomics Platform"/>
            <consortium name="The Broad Institute Genome Sequencing Center for Infectious Disease"/>
            <person name="Wu L."/>
            <person name="Ma J."/>
        </authorList>
    </citation>
    <scope>NUCLEOTIDE SEQUENCE [LARGE SCALE GENOMIC DNA]</scope>
    <source>
        <strain evidence="3">CGMCC 1.16326</strain>
    </source>
</reference>
<proteinExistence type="predicted"/>